<gene>
    <name evidence="1" type="ORF">ETSY1_23850</name>
</gene>
<protein>
    <submittedName>
        <fullName evidence="1">Uncharacterized protein</fullName>
    </submittedName>
</protein>
<dbReference type="AlphaFoldDB" id="W4LHB4"/>
<dbReference type="Proteomes" id="UP000019141">
    <property type="component" value="Unassembled WGS sequence"/>
</dbReference>
<dbReference type="HOGENOM" id="CLU_3077919_0_0_7"/>
<accession>W4LHB4</accession>
<reference evidence="1 2" key="1">
    <citation type="journal article" date="2014" name="Nature">
        <title>An environmental bacterial taxon with a large and distinct metabolic repertoire.</title>
        <authorList>
            <person name="Wilson M.C."/>
            <person name="Mori T."/>
            <person name="Ruckert C."/>
            <person name="Uria A.R."/>
            <person name="Helf M.J."/>
            <person name="Takada K."/>
            <person name="Gernert C."/>
            <person name="Steffens U.A."/>
            <person name="Heycke N."/>
            <person name="Schmitt S."/>
            <person name="Rinke C."/>
            <person name="Helfrich E.J."/>
            <person name="Brachmann A.O."/>
            <person name="Gurgui C."/>
            <person name="Wakimoto T."/>
            <person name="Kracht M."/>
            <person name="Crusemann M."/>
            <person name="Hentschel U."/>
            <person name="Abe I."/>
            <person name="Matsunaga S."/>
            <person name="Kalinowski J."/>
            <person name="Takeyama H."/>
            <person name="Piel J."/>
        </authorList>
    </citation>
    <scope>NUCLEOTIDE SEQUENCE [LARGE SCALE GENOMIC DNA]</scope>
    <source>
        <strain evidence="2">TSY1</strain>
    </source>
</reference>
<sequence>MNQKLNWEEIKKRFDQEWVELIDYEWEETKPYPSGGVVRVHAKDRKEFDRLI</sequence>
<dbReference type="EMBL" id="AZHW01000700">
    <property type="protein sequence ID" value="ETW97115.1"/>
    <property type="molecule type" value="Genomic_DNA"/>
</dbReference>
<evidence type="ECO:0000313" key="1">
    <source>
        <dbReference type="EMBL" id="ETW97115.1"/>
    </source>
</evidence>
<evidence type="ECO:0000313" key="2">
    <source>
        <dbReference type="Proteomes" id="UP000019141"/>
    </source>
</evidence>
<comment type="caution">
    <text evidence="1">The sequence shown here is derived from an EMBL/GenBank/DDBJ whole genome shotgun (WGS) entry which is preliminary data.</text>
</comment>
<keyword evidence="2" id="KW-1185">Reference proteome</keyword>
<organism evidence="1 2">
    <name type="scientific">Entotheonella factor</name>
    <dbReference type="NCBI Taxonomy" id="1429438"/>
    <lineage>
        <taxon>Bacteria</taxon>
        <taxon>Pseudomonadati</taxon>
        <taxon>Nitrospinota/Tectimicrobiota group</taxon>
        <taxon>Candidatus Tectimicrobiota</taxon>
        <taxon>Candidatus Entotheonellia</taxon>
        <taxon>Candidatus Entotheonellales</taxon>
        <taxon>Candidatus Entotheonellaceae</taxon>
        <taxon>Candidatus Entotheonella</taxon>
    </lineage>
</organism>
<name>W4LHB4_ENTF1</name>
<proteinExistence type="predicted"/>